<evidence type="ECO:0000256" key="1">
    <source>
        <dbReference type="SAM" id="Phobius"/>
    </source>
</evidence>
<accession>A0A7S2G7L9</accession>
<reference evidence="3" key="1">
    <citation type="submission" date="2021-01" db="EMBL/GenBank/DDBJ databases">
        <authorList>
            <person name="Corre E."/>
            <person name="Pelletier E."/>
            <person name="Niang G."/>
            <person name="Scheremetjew M."/>
            <person name="Finn R."/>
            <person name="Kale V."/>
            <person name="Holt S."/>
            <person name="Cochrane G."/>
            <person name="Meng A."/>
            <person name="Brown T."/>
            <person name="Cohen L."/>
        </authorList>
    </citation>
    <scope>NUCLEOTIDE SEQUENCE</scope>
    <source>
        <strain evidence="3">CCMP1381</strain>
    </source>
</reference>
<keyword evidence="1" id="KW-0812">Transmembrane</keyword>
<keyword evidence="1" id="KW-1133">Transmembrane helix</keyword>
<dbReference type="EMBL" id="HBGS01034275">
    <property type="protein sequence ID" value="CAD9437599.1"/>
    <property type="molecule type" value="Transcribed_RNA"/>
</dbReference>
<sequence>MKVSIALVSIWLGCLLQCTCYVIPSTSRLQHRRNIRSNGRVVGRRRNIWLAVDSEADSSVSAPEGEEFKYDEKWMAFPETAEEAWANPYLQDKAREVLLQQYLDLGKDKEYAAAEVESYLSDEERSKAYMMKLALTEQPGSLAKDPNQLYQYAGVFVLGFVGSAVLRYLGNNPIQF</sequence>
<keyword evidence="2" id="KW-0732">Signal</keyword>
<feature type="chain" id="PRO_5030672014" evidence="2">
    <location>
        <begin position="21"/>
        <end position="176"/>
    </location>
</feature>
<feature type="transmembrane region" description="Helical" evidence="1">
    <location>
        <begin position="149"/>
        <end position="169"/>
    </location>
</feature>
<dbReference type="AlphaFoldDB" id="A0A7S2G7L9"/>
<organism evidence="3">
    <name type="scientific">Octactis speculum</name>
    <dbReference type="NCBI Taxonomy" id="3111310"/>
    <lineage>
        <taxon>Eukaryota</taxon>
        <taxon>Sar</taxon>
        <taxon>Stramenopiles</taxon>
        <taxon>Ochrophyta</taxon>
        <taxon>Dictyochophyceae</taxon>
        <taxon>Dictyochales</taxon>
        <taxon>Dictyochaceae</taxon>
        <taxon>Octactis</taxon>
    </lineage>
</organism>
<feature type="signal peptide" evidence="2">
    <location>
        <begin position="1"/>
        <end position="20"/>
    </location>
</feature>
<name>A0A7S2G7L9_9STRA</name>
<keyword evidence="1" id="KW-0472">Membrane</keyword>
<proteinExistence type="predicted"/>
<evidence type="ECO:0000313" key="3">
    <source>
        <dbReference type="EMBL" id="CAD9437599.1"/>
    </source>
</evidence>
<protein>
    <submittedName>
        <fullName evidence="3">Uncharacterized protein</fullName>
    </submittedName>
</protein>
<evidence type="ECO:0000256" key="2">
    <source>
        <dbReference type="SAM" id="SignalP"/>
    </source>
</evidence>
<gene>
    <name evidence="3" type="ORF">DSPE1174_LOCUS17658</name>
</gene>